<protein>
    <submittedName>
        <fullName evidence="1">Uncharacterized protein</fullName>
    </submittedName>
</protein>
<dbReference type="EMBL" id="VDCV01000011">
    <property type="protein sequence ID" value="KAB5534272.1"/>
    <property type="molecule type" value="Genomic_DNA"/>
</dbReference>
<keyword evidence="2" id="KW-1185">Reference proteome</keyword>
<comment type="caution">
    <text evidence="1">The sequence shown here is derived from an EMBL/GenBank/DDBJ whole genome shotgun (WGS) entry which is preliminary data.</text>
</comment>
<dbReference type="Proteomes" id="UP000326939">
    <property type="component" value="Chromosome 11"/>
</dbReference>
<proteinExistence type="predicted"/>
<gene>
    <name evidence="1" type="ORF">DKX38_017358</name>
</gene>
<dbReference type="AlphaFoldDB" id="A0A5N5KV72"/>
<reference evidence="2" key="1">
    <citation type="journal article" date="2019" name="Gigascience">
        <title>De novo genome assembly of the endangered Acer yangbiense, a plant species with extremely small populations endemic to Yunnan Province, China.</title>
        <authorList>
            <person name="Yang J."/>
            <person name="Wariss H.M."/>
            <person name="Tao L."/>
            <person name="Zhang R."/>
            <person name="Yun Q."/>
            <person name="Hollingsworth P."/>
            <person name="Dao Z."/>
            <person name="Luo G."/>
            <person name="Guo H."/>
            <person name="Ma Y."/>
            <person name="Sun W."/>
        </authorList>
    </citation>
    <scope>NUCLEOTIDE SEQUENCE [LARGE SCALE GENOMIC DNA]</scope>
    <source>
        <strain evidence="2">cv. br00</strain>
    </source>
</reference>
<organism evidence="1 2">
    <name type="scientific">Salix brachista</name>
    <dbReference type="NCBI Taxonomy" id="2182728"/>
    <lineage>
        <taxon>Eukaryota</taxon>
        <taxon>Viridiplantae</taxon>
        <taxon>Streptophyta</taxon>
        <taxon>Embryophyta</taxon>
        <taxon>Tracheophyta</taxon>
        <taxon>Spermatophyta</taxon>
        <taxon>Magnoliopsida</taxon>
        <taxon>eudicotyledons</taxon>
        <taxon>Gunneridae</taxon>
        <taxon>Pentapetalae</taxon>
        <taxon>rosids</taxon>
        <taxon>fabids</taxon>
        <taxon>Malpighiales</taxon>
        <taxon>Salicaceae</taxon>
        <taxon>Saliceae</taxon>
        <taxon>Salix</taxon>
    </lineage>
</organism>
<name>A0A5N5KV72_9ROSI</name>
<accession>A0A5N5KV72</accession>
<evidence type="ECO:0000313" key="1">
    <source>
        <dbReference type="EMBL" id="KAB5534272.1"/>
    </source>
</evidence>
<sequence length="153" mass="17192">MLPSLDKNMGSKGEIPSAEFRISNSYRPVRSLLQLASVSPCPTFNGQTKYVHGEIESLGAYLSADLSFICHPRSLHSLILTIFLLNGMHIDIRGYFGTGKRRWEIAAIHERTNTFLALDASEIVVLPSVERMDLRICPLKLIHSSSFYYHALL</sequence>
<evidence type="ECO:0000313" key="2">
    <source>
        <dbReference type="Proteomes" id="UP000326939"/>
    </source>
</evidence>